<dbReference type="EMBL" id="DS113741">
    <property type="protein sequence ID" value="EAX96841.1"/>
    <property type="molecule type" value="Genomic_DNA"/>
</dbReference>
<keyword evidence="2" id="KW-1133">Transmembrane helix</keyword>
<evidence type="ECO:0000256" key="2">
    <source>
        <dbReference type="SAM" id="Phobius"/>
    </source>
</evidence>
<keyword evidence="2" id="KW-0472">Membrane</keyword>
<dbReference type="Proteomes" id="UP000001542">
    <property type="component" value="Unassembled WGS sequence"/>
</dbReference>
<proteinExistence type="predicted"/>
<keyword evidence="2" id="KW-0812">Transmembrane</keyword>
<dbReference type="RefSeq" id="XP_001309771.1">
    <property type="nucleotide sequence ID" value="XM_001309770.1"/>
</dbReference>
<organism evidence="3 4">
    <name type="scientific">Trichomonas vaginalis (strain ATCC PRA-98 / G3)</name>
    <dbReference type="NCBI Taxonomy" id="412133"/>
    <lineage>
        <taxon>Eukaryota</taxon>
        <taxon>Metamonada</taxon>
        <taxon>Parabasalia</taxon>
        <taxon>Trichomonadida</taxon>
        <taxon>Trichomonadidae</taxon>
        <taxon>Trichomonas</taxon>
    </lineage>
</organism>
<name>A2FE13_TRIV3</name>
<accession>A2FE13</accession>
<evidence type="ECO:0000313" key="3">
    <source>
        <dbReference type="EMBL" id="EAX96841.1"/>
    </source>
</evidence>
<feature type="transmembrane region" description="Helical" evidence="2">
    <location>
        <begin position="28"/>
        <end position="49"/>
    </location>
</feature>
<keyword evidence="4" id="KW-1185">Reference proteome</keyword>
<evidence type="ECO:0000256" key="1">
    <source>
        <dbReference type="SAM" id="MobiDB-lite"/>
    </source>
</evidence>
<dbReference type="AlphaFoldDB" id="A2FE13"/>
<dbReference type="VEuPathDB" id="TrichDB:TVAG_470060"/>
<feature type="region of interest" description="Disordered" evidence="1">
    <location>
        <begin position="70"/>
        <end position="97"/>
    </location>
</feature>
<reference evidence="3" key="2">
    <citation type="journal article" date="2007" name="Science">
        <title>Draft genome sequence of the sexually transmitted pathogen Trichomonas vaginalis.</title>
        <authorList>
            <person name="Carlton J.M."/>
            <person name="Hirt R.P."/>
            <person name="Silva J.C."/>
            <person name="Delcher A.L."/>
            <person name="Schatz M."/>
            <person name="Zhao Q."/>
            <person name="Wortman J.R."/>
            <person name="Bidwell S.L."/>
            <person name="Alsmark U.C.M."/>
            <person name="Besteiro S."/>
            <person name="Sicheritz-Ponten T."/>
            <person name="Noel C.J."/>
            <person name="Dacks J.B."/>
            <person name="Foster P.G."/>
            <person name="Simillion C."/>
            <person name="Van de Peer Y."/>
            <person name="Miranda-Saavedra D."/>
            <person name="Barton G.J."/>
            <person name="Westrop G.D."/>
            <person name="Mueller S."/>
            <person name="Dessi D."/>
            <person name="Fiori P.L."/>
            <person name="Ren Q."/>
            <person name="Paulsen I."/>
            <person name="Zhang H."/>
            <person name="Bastida-Corcuera F.D."/>
            <person name="Simoes-Barbosa A."/>
            <person name="Brown M.T."/>
            <person name="Hayes R.D."/>
            <person name="Mukherjee M."/>
            <person name="Okumura C.Y."/>
            <person name="Schneider R."/>
            <person name="Smith A.J."/>
            <person name="Vanacova S."/>
            <person name="Villalvazo M."/>
            <person name="Haas B.J."/>
            <person name="Pertea M."/>
            <person name="Feldblyum T.V."/>
            <person name="Utterback T.R."/>
            <person name="Shu C.L."/>
            <person name="Osoegawa K."/>
            <person name="de Jong P.J."/>
            <person name="Hrdy I."/>
            <person name="Horvathova L."/>
            <person name="Zubacova Z."/>
            <person name="Dolezal P."/>
            <person name="Malik S.B."/>
            <person name="Logsdon J.M. Jr."/>
            <person name="Henze K."/>
            <person name="Gupta A."/>
            <person name="Wang C.C."/>
            <person name="Dunne R.L."/>
            <person name="Upcroft J.A."/>
            <person name="Upcroft P."/>
            <person name="White O."/>
            <person name="Salzberg S.L."/>
            <person name="Tang P."/>
            <person name="Chiu C.-H."/>
            <person name="Lee Y.-S."/>
            <person name="Embley T.M."/>
            <person name="Coombs G.H."/>
            <person name="Mottram J.C."/>
            <person name="Tachezy J."/>
            <person name="Fraser-Liggett C.M."/>
            <person name="Johnson P.J."/>
        </authorList>
    </citation>
    <scope>NUCLEOTIDE SEQUENCE [LARGE SCALE GENOMIC DNA]</scope>
    <source>
        <strain evidence="3">G3</strain>
    </source>
</reference>
<dbReference type="VEuPathDB" id="TrichDB:TVAGG3_0553560"/>
<reference evidence="3" key="1">
    <citation type="submission" date="2006-10" db="EMBL/GenBank/DDBJ databases">
        <authorList>
            <person name="Amadeo P."/>
            <person name="Zhao Q."/>
            <person name="Wortman J."/>
            <person name="Fraser-Liggett C."/>
            <person name="Carlton J."/>
        </authorList>
    </citation>
    <scope>NUCLEOTIDE SEQUENCE</scope>
    <source>
        <strain evidence="3">G3</strain>
    </source>
</reference>
<gene>
    <name evidence="3" type="ORF">TVAG_470060</name>
</gene>
<evidence type="ECO:0000313" key="4">
    <source>
        <dbReference type="Proteomes" id="UP000001542"/>
    </source>
</evidence>
<sequence length="97" mass="10562">MFALLLAHVLSEDNDEIKLLNIGKAGEIAIPAGTLVFLACLSIVLYFIFGKHLDDDIPLEKIMVLDDMSGSDSIDEQDTSKPDEESASTQPVVIDEL</sequence>
<dbReference type="InParanoid" id="A2FE13"/>
<protein>
    <submittedName>
        <fullName evidence="3">Uncharacterized protein</fullName>
    </submittedName>
</protein>
<dbReference type="KEGG" id="tva:4754617"/>